<evidence type="ECO:0000313" key="2">
    <source>
        <dbReference type="Proteomes" id="UP001165960"/>
    </source>
</evidence>
<evidence type="ECO:0000313" key="1">
    <source>
        <dbReference type="EMBL" id="KAJ9072851.1"/>
    </source>
</evidence>
<comment type="caution">
    <text evidence="1">The sequence shown here is derived from an EMBL/GenBank/DDBJ whole genome shotgun (WGS) entry which is preliminary data.</text>
</comment>
<dbReference type="Proteomes" id="UP001165960">
    <property type="component" value="Unassembled WGS sequence"/>
</dbReference>
<reference evidence="1" key="1">
    <citation type="submission" date="2022-04" db="EMBL/GenBank/DDBJ databases">
        <title>Genome of the entomopathogenic fungus Entomophthora muscae.</title>
        <authorList>
            <person name="Elya C."/>
            <person name="Lovett B.R."/>
            <person name="Lee E."/>
            <person name="Macias A.M."/>
            <person name="Hajek A.E."/>
            <person name="De Bivort B.L."/>
            <person name="Kasson M.T."/>
            <person name="De Fine Licht H.H."/>
            <person name="Stajich J.E."/>
        </authorList>
    </citation>
    <scope>NUCLEOTIDE SEQUENCE</scope>
    <source>
        <strain evidence="1">Berkeley</strain>
    </source>
</reference>
<gene>
    <name evidence="1" type="ORF">DSO57_1022796</name>
</gene>
<name>A0ACC2TEK5_9FUNG</name>
<protein>
    <submittedName>
        <fullName evidence="1">Uncharacterized protein</fullName>
    </submittedName>
</protein>
<dbReference type="EMBL" id="QTSX02002956">
    <property type="protein sequence ID" value="KAJ9072851.1"/>
    <property type="molecule type" value="Genomic_DNA"/>
</dbReference>
<keyword evidence="2" id="KW-1185">Reference proteome</keyword>
<accession>A0ACC2TEK5</accession>
<organism evidence="1 2">
    <name type="scientific">Entomophthora muscae</name>
    <dbReference type="NCBI Taxonomy" id="34485"/>
    <lineage>
        <taxon>Eukaryota</taxon>
        <taxon>Fungi</taxon>
        <taxon>Fungi incertae sedis</taxon>
        <taxon>Zoopagomycota</taxon>
        <taxon>Entomophthoromycotina</taxon>
        <taxon>Entomophthoromycetes</taxon>
        <taxon>Entomophthorales</taxon>
        <taxon>Entomophthoraceae</taxon>
        <taxon>Entomophthora</taxon>
    </lineage>
</organism>
<sequence length="137" mass="15688">MMAEQNYDIEKHALSSSATPQPMNKKSTLEYIIEPNSPCFPFTLLPKQRATRSRGPFPGPELTPPPLKRTDRENTPSPSNFPLLSKLRRHPLHCTKLRTTLWHQSAMTHSWYPLYTVTPSDPSSWQPMESSPPKFLC</sequence>
<proteinExistence type="predicted"/>